<sequence>MPRSPLLVISPVLRTLVPLLRQARTTCCSVFMHGVGRRRCRTETHG</sequence>
<evidence type="ECO:0000313" key="1">
    <source>
        <dbReference type="EMBL" id="CBJ27403.1"/>
    </source>
</evidence>
<dbReference type="AlphaFoldDB" id="D7G5W5"/>
<dbReference type="EMBL" id="FN649760">
    <property type="protein sequence ID" value="CBJ27403.1"/>
    <property type="molecule type" value="Genomic_DNA"/>
</dbReference>
<name>D7G5W5_ECTSI</name>
<gene>
    <name evidence="1" type="ORF">Esi_0068_0061</name>
</gene>
<keyword evidence="2" id="KW-1185">Reference proteome</keyword>
<organism evidence="1 2">
    <name type="scientific">Ectocarpus siliculosus</name>
    <name type="common">Brown alga</name>
    <name type="synonym">Conferva siliculosa</name>
    <dbReference type="NCBI Taxonomy" id="2880"/>
    <lineage>
        <taxon>Eukaryota</taxon>
        <taxon>Sar</taxon>
        <taxon>Stramenopiles</taxon>
        <taxon>Ochrophyta</taxon>
        <taxon>PX clade</taxon>
        <taxon>Phaeophyceae</taxon>
        <taxon>Ectocarpales</taxon>
        <taxon>Ectocarpaceae</taxon>
        <taxon>Ectocarpus</taxon>
    </lineage>
</organism>
<accession>D7G5W5</accession>
<reference evidence="1 2" key="1">
    <citation type="journal article" date="2010" name="Nature">
        <title>The Ectocarpus genome and the independent evolution of multicellularity in brown algae.</title>
        <authorList>
            <person name="Cock J.M."/>
            <person name="Sterck L."/>
            <person name="Rouze P."/>
            <person name="Scornet D."/>
            <person name="Allen A.E."/>
            <person name="Amoutzias G."/>
            <person name="Anthouard V."/>
            <person name="Artiguenave F."/>
            <person name="Aury J.M."/>
            <person name="Badger J.H."/>
            <person name="Beszteri B."/>
            <person name="Billiau K."/>
            <person name="Bonnet E."/>
            <person name="Bothwell J.H."/>
            <person name="Bowler C."/>
            <person name="Boyen C."/>
            <person name="Brownlee C."/>
            <person name="Carrano C.J."/>
            <person name="Charrier B."/>
            <person name="Cho G.Y."/>
            <person name="Coelho S.M."/>
            <person name="Collen J."/>
            <person name="Corre E."/>
            <person name="Da Silva C."/>
            <person name="Delage L."/>
            <person name="Delaroque N."/>
            <person name="Dittami S.M."/>
            <person name="Doulbeau S."/>
            <person name="Elias M."/>
            <person name="Farnham G."/>
            <person name="Gachon C.M."/>
            <person name="Gschloessl B."/>
            <person name="Heesch S."/>
            <person name="Jabbari K."/>
            <person name="Jubin C."/>
            <person name="Kawai H."/>
            <person name="Kimura K."/>
            <person name="Kloareg B."/>
            <person name="Kupper F.C."/>
            <person name="Lang D."/>
            <person name="Le Bail A."/>
            <person name="Leblanc C."/>
            <person name="Lerouge P."/>
            <person name="Lohr M."/>
            <person name="Lopez P.J."/>
            <person name="Martens C."/>
            <person name="Maumus F."/>
            <person name="Michel G."/>
            <person name="Miranda-Saavedra D."/>
            <person name="Morales J."/>
            <person name="Moreau H."/>
            <person name="Motomura T."/>
            <person name="Nagasato C."/>
            <person name="Napoli C.A."/>
            <person name="Nelson D.R."/>
            <person name="Nyvall-Collen P."/>
            <person name="Peters A.F."/>
            <person name="Pommier C."/>
            <person name="Potin P."/>
            <person name="Poulain J."/>
            <person name="Quesneville H."/>
            <person name="Read B."/>
            <person name="Rensing S.A."/>
            <person name="Ritter A."/>
            <person name="Rousvoal S."/>
            <person name="Samanta M."/>
            <person name="Samson G."/>
            <person name="Schroeder D.C."/>
            <person name="Segurens B."/>
            <person name="Strittmatter M."/>
            <person name="Tonon T."/>
            <person name="Tregear J.W."/>
            <person name="Valentin K."/>
            <person name="von Dassow P."/>
            <person name="Yamagishi T."/>
            <person name="Van de Peer Y."/>
            <person name="Wincker P."/>
        </authorList>
    </citation>
    <scope>NUCLEOTIDE SEQUENCE [LARGE SCALE GENOMIC DNA]</scope>
    <source>
        <strain evidence="2">Ec32 / CCAP1310/4</strain>
    </source>
</reference>
<protein>
    <submittedName>
        <fullName evidence="1">N/a</fullName>
    </submittedName>
</protein>
<proteinExistence type="predicted"/>
<dbReference type="InParanoid" id="D7G5W5"/>
<dbReference type="Proteomes" id="UP000002630">
    <property type="component" value="Unassembled WGS sequence"/>
</dbReference>
<evidence type="ECO:0000313" key="2">
    <source>
        <dbReference type="Proteomes" id="UP000002630"/>
    </source>
</evidence>